<gene>
    <name evidence="3" type="ORF">CLV47_105201</name>
</gene>
<dbReference type="Pfam" id="PF00106">
    <property type="entry name" value="adh_short"/>
    <property type="match status" value="1"/>
</dbReference>
<dbReference type="OrthoDB" id="63584at2"/>
<dbReference type="SUPFAM" id="SSF51735">
    <property type="entry name" value="NAD(P)-binding Rossmann-fold domains"/>
    <property type="match status" value="1"/>
</dbReference>
<dbReference type="PRINTS" id="PR00080">
    <property type="entry name" value="SDRFAMILY"/>
</dbReference>
<dbReference type="InterPro" id="IPR050259">
    <property type="entry name" value="SDR"/>
</dbReference>
<evidence type="ECO:0000313" key="4">
    <source>
        <dbReference type="Proteomes" id="UP000237752"/>
    </source>
</evidence>
<dbReference type="PROSITE" id="PS00061">
    <property type="entry name" value="ADH_SHORT"/>
    <property type="match status" value="1"/>
</dbReference>
<dbReference type="GO" id="GO:0032787">
    <property type="term" value="P:monocarboxylic acid metabolic process"/>
    <property type="evidence" value="ECO:0007669"/>
    <property type="project" value="UniProtKB-ARBA"/>
</dbReference>
<name>A0A2T1A1U2_9ACTN</name>
<sequence>MGTLDGKVAVVTGASRGIGAQIARRFAAEGATVAVTARTVEEGQSTLEGTITQTVADIEGAGGAAVAFAADLSVLEDRERLIAAVTEQLGPIDILVNNAAVTYFTPVEDFTLRRMNLMFEVQVTAPLHLAQLVIPAMKENQGGAILNISSRAAIHPALPPGPNVGRGGTVYGMCKAALERFTTGLAAELYADNIAVNVLSPNRVVPTAGTIFHHLTTEDNPEAEPTTVMAEAALALCSGVPADGDRAITGRVTYSQDLLKELDITPK</sequence>
<dbReference type="EMBL" id="PVUE01000005">
    <property type="protein sequence ID" value="PRZ42579.1"/>
    <property type="molecule type" value="Genomic_DNA"/>
</dbReference>
<evidence type="ECO:0000313" key="3">
    <source>
        <dbReference type="EMBL" id="PRZ42579.1"/>
    </source>
</evidence>
<dbReference type="InterPro" id="IPR020904">
    <property type="entry name" value="Sc_DH/Rdtase_CS"/>
</dbReference>
<dbReference type="RefSeq" id="WP_106348602.1">
    <property type="nucleotide sequence ID" value="NZ_PVUE01000005.1"/>
</dbReference>
<keyword evidence="4" id="KW-1185">Reference proteome</keyword>
<organism evidence="3 4">
    <name type="scientific">Antricoccus suffuscus</name>
    <dbReference type="NCBI Taxonomy" id="1629062"/>
    <lineage>
        <taxon>Bacteria</taxon>
        <taxon>Bacillati</taxon>
        <taxon>Actinomycetota</taxon>
        <taxon>Actinomycetes</taxon>
        <taxon>Geodermatophilales</taxon>
        <taxon>Antricoccaceae</taxon>
        <taxon>Antricoccus</taxon>
    </lineage>
</organism>
<comment type="caution">
    <text evidence="3">The sequence shown here is derived from an EMBL/GenBank/DDBJ whole genome shotgun (WGS) entry which is preliminary data.</text>
</comment>
<dbReference type="InterPro" id="IPR002347">
    <property type="entry name" value="SDR_fam"/>
</dbReference>
<dbReference type="PANTHER" id="PTHR42879">
    <property type="entry name" value="3-OXOACYL-(ACYL-CARRIER-PROTEIN) REDUCTASE"/>
    <property type="match status" value="1"/>
</dbReference>
<dbReference type="AlphaFoldDB" id="A0A2T1A1U2"/>
<dbReference type="InterPro" id="IPR036291">
    <property type="entry name" value="NAD(P)-bd_dom_sf"/>
</dbReference>
<protein>
    <submittedName>
        <fullName evidence="3">Short-subunit dehydrogenase</fullName>
    </submittedName>
</protein>
<comment type="similarity">
    <text evidence="1 2">Belongs to the short-chain dehydrogenases/reductases (SDR) family.</text>
</comment>
<reference evidence="3 4" key="1">
    <citation type="submission" date="2018-03" db="EMBL/GenBank/DDBJ databases">
        <title>Genomic Encyclopedia of Archaeal and Bacterial Type Strains, Phase II (KMG-II): from individual species to whole genera.</title>
        <authorList>
            <person name="Goeker M."/>
        </authorList>
    </citation>
    <scope>NUCLEOTIDE SEQUENCE [LARGE SCALE GENOMIC DNA]</scope>
    <source>
        <strain evidence="3 4">DSM 100065</strain>
    </source>
</reference>
<dbReference type="PRINTS" id="PR00081">
    <property type="entry name" value="GDHRDH"/>
</dbReference>
<evidence type="ECO:0000256" key="1">
    <source>
        <dbReference type="ARBA" id="ARBA00006484"/>
    </source>
</evidence>
<dbReference type="Proteomes" id="UP000237752">
    <property type="component" value="Unassembled WGS sequence"/>
</dbReference>
<accession>A0A2T1A1U2</accession>
<dbReference type="Gene3D" id="3.40.50.720">
    <property type="entry name" value="NAD(P)-binding Rossmann-like Domain"/>
    <property type="match status" value="1"/>
</dbReference>
<evidence type="ECO:0000256" key="2">
    <source>
        <dbReference type="RuleBase" id="RU000363"/>
    </source>
</evidence>
<dbReference type="PANTHER" id="PTHR42879:SF2">
    <property type="entry name" value="3-OXOACYL-[ACYL-CARRIER-PROTEIN] REDUCTASE FABG"/>
    <property type="match status" value="1"/>
</dbReference>
<proteinExistence type="inferred from homology"/>